<dbReference type="InterPro" id="IPR036570">
    <property type="entry name" value="HORMA_dom_sf"/>
</dbReference>
<feature type="compositionally biased region" description="Gly residues" evidence="2">
    <location>
        <begin position="38"/>
        <end position="49"/>
    </location>
</feature>
<dbReference type="PANTHER" id="PTHR13430">
    <property type="match status" value="1"/>
</dbReference>
<gene>
    <name evidence="4" type="ORF">CSSPJE1EN2_LOCUS9295</name>
</gene>
<dbReference type="InterPro" id="IPR040182">
    <property type="entry name" value="ATG13"/>
</dbReference>
<protein>
    <recommendedName>
        <fullName evidence="3">Autophagy-related protein 13 N-terminal domain-containing protein</fullName>
    </recommendedName>
</protein>
<feature type="compositionally biased region" description="Polar residues" evidence="2">
    <location>
        <begin position="361"/>
        <end position="371"/>
    </location>
</feature>
<name>A0ABP1AUP9_9BRYO</name>
<feature type="region of interest" description="Disordered" evidence="2">
    <location>
        <begin position="261"/>
        <end position="282"/>
    </location>
</feature>
<dbReference type="Gene3D" id="3.30.900.10">
    <property type="entry name" value="HORMA domain"/>
    <property type="match status" value="1"/>
</dbReference>
<feature type="compositionally biased region" description="Polar residues" evidence="2">
    <location>
        <begin position="396"/>
        <end position="409"/>
    </location>
</feature>
<dbReference type="Pfam" id="PF10033">
    <property type="entry name" value="ATG13"/>
    <property type="match status" value="2"/>
</dbReference>
<feature type="compositionally biased region" description="Low complexity" evidence="2">
    <location>
        <begin position="59"/>
        <end position="68"/>
    </location>
</feature>
<organism evidence="4 5">
    <name type="scientific">Sphagnum jensenii</name>
    <dbReference type="NCBI Taxonomy" id="128206"/>
    <lineage>
        <taxon>Eukaryota</taxon>
        <taxon>Viridiplantae</taxon>
        <taxon>Streptophyta</taxon>
        <taxon>Embryophyta</taxon>
        <taxon>Bryophyta</taxon>
        <taxon>Sphagnophytina</taxon>
        <taxon>Sphagnopsida</taxon>
        <taxon>Sphagnales</taxon>
        <taxon>Sphagnaceae</taxon>
        <taxon>Sphagnum</taxon>
    </lineage>
</organism>
<evidence type="ECO:0000313" key="5">
    <source>
        <dbReference type="Proteomes" id="UP001497522"/>
    </source>
</evidence>
<feature type="region of interest" description="Disordered" evidence="2">
    <location>
        <begin position="295"/>
        <end position="447"/>
    </location>
</feature>
<evidence type="ECO:0000256" key="2">
    <source>
        <dbReference type="SAM" id="MobiDB-lite"/>
    </source>
</evidence>
<evidence type="ECO:0000313" key="4">
    <source>
        <dbReference type="EMBL" id="CAK9866300.1"/>
    </source>
</evidence>
<keyword evidence="1" id="KW-0072">Autophagy</keyword>
<dbReference type="InterPro" id="IPR018731">
    <property type="entry name" value="Atg13_N"/>
</dbReference>
<keyword evidence="5" id="KW-1185">Reference proteome</keyword>
<feature type="domain" description="Autophagy-related protein 13 N-terminal" evidence="3">
    <location>
        <begin position="113"/>
        <end position="230"/>
    </location>
</feature>
<feature type="compositionally biased region" description="Pro residues" evidence="2">
    <location>
        <begin position="326"/>
        <end position="337"/>
    </location>
</feature>
<evidence type="ECO:0000259" key="3">
    <source>
        <dbReference type="Pfam" id="PF10033"/>
    </source>
</evidence>
<evidence type="ECO:0000256" key="1">
    <source>
        <dbReference type="ARBA" id="ARBA00023006"/>
    </source>
</evidence>
<feature type="domain" description="Autophagy-related protein 13 N-terminal" evidence="3">
    <location>
        <begin position="12"/>
        <end position="110"/>
    </location>
</feature>
<dbReference type="EMBL" id="OZ023717">
    <property type="protein sequence ID" value="CAK9866300.1"/>
    <property type="molecule type" value="Genomic_DNA"/>
</dbReference>
<feature type="region of interest" description="Disordered" evidence="2">
    <location>
        <begin position="36"/>
        <end position="69"/>
    </location>
</feature>
<proteinExistence type="predicted"/>
<dbReference type="PANTHER" id="PTHR13430:SF4">
    <property type="entry name" value="AUTOPHAGY-RELATED PROTEIN 13"/>
    <property type="match status" value="1"/>
</dbReference>
<dbReference type="Proteomes" id="UP001497522">
    <property type="component" value="Chromosome 16"/>
</dbReference>
<accession>A0ABP1AUP9</accession>
<feature type="compositionally biased region" description="Pro residues" evidence="2">
    <location>
        <begin position="382"/>
        <end position="392"/>
    </location>
</feature>
<reference evidence="4" key="1">
    <citation type="submission" date="2024-03" db="EMBL/GenBank/DDBJ databases">
        <authorList>
            <consortium name="ELIXIR-Norway"/>
            <consortium name="Elixir Norway"/>
        </authorList>
    </citation>
    <scope>NUCLEOTIDE SEQUENCE</scope>
</reference>
<sequence>MQAEKAKIEQIVSEFFVKSLHVILESRIPFVAAQSQSGGAGGGGGGGGRGGDEVSFLGSSPVSSSSSSRTTNRWFNLELENCNAVQESAEPWRRGIMQEAMVVDILLHFSSQGGPSATLLERWVVHYERRKKPPSTATGGLGLGGTGKVYKRTIIMLRSLYCSVRTLPAHRLFRLANSSSHSQSFSLSYMVSAAPPPLTTGDDRLMSTCRLTPIETQWGRLCVSVAYRSATAVTALEIMPPILPRIIADYVGSPTTDPLRRFSSIGSMPSRGNPGKQGVHMVSLPSSVPVSLGRRHSWSGGLNKVAGPPSLPPSSPTFQSASPSPNFHPSPPKPPSSPSGQGHMPSHLSPRTSPLHRPFSQPYQGHSNASQPIPIKSRYSPPFSPSPSPSPPAHGYSQQDNVLRSSSAPVSIPRPSNLMRPNSRLPMADPYHQNRGLLPPPSPQSKPAEVMLNRVASCNPRLWHGAQVVGDNKGDEESRLRAKRSLYGSPGLTIGSFRALSKVGGLPHDDMDDGDFACPFAVDDDEVDEIGSPVARPKTADTFESVGLPGSVGAQPHAAVGAFVRFLRSAPPLRELRTPSGTFSDLALGKLTSASPQVPVPTHTTLSLGSRTAADALEELRGYREMRDFLMKQRGGNLASGQTAV</sequence>